<dbReference type="Gene3D" id="3.40.50.1000">
    <property type="entry name" value="HAD superfamily/HAD-like"/>
    <property type="match status" value="1"/>
</dbReference>
<accession>A0A495K2M4</accession>
<sequence length="230" mass="24511">MSDLPDAVFWDMDGTLLDSEKLWDVAMADLAADLGIEMDHALRQSTLGNSMTDALTKVFVAAGVPDGERDYPGRAAWLRARVSALFKLGIPWMPGAREALDLIGEQGIAMALVTNTERELTDEALETIGRHRFEATVCGDEVPLGKPQPDPYLKAARLLGVDPSHCLAVEDSPTGSQAATAAGCAVIVIPSEAPVPGGPRRTLRESLVGLTLDDLAAASNGTLEHREDLR</sequence>
<proteinExistence type="predicted"/>
<evidence type="ECO:0000313" key="1">
    <source>
        <dbReference type="EMBL" id="RKR95510.1"/>
    </source>
</evidence>
<gene>
    <name evidence="1" type="ORF">DFJ75_2330</name>
</gene>
<dbReference type="NCBIfam" id="TIGR01509">
    <property type="entry name" value="HAD-SF-IA-v3"/>
    <property type="match status" value="1"/>
</dbReference>
<dbReference type="RefSeq" id="WP_255283878.1">
    <property type="nucleotide sequence ID" value="NZ_CBCRXS010000002.1"/>
</dbReference>
<name>A0A315SBI9_WILMA</name>
<protein>
    <submittedName>
        <fullName evidence="1">HAD superfamily hydrolase (TIGR01509 family)</fullName>
    </submittedName>
</protein>
<dbReference type="SFLD" id="SFLDG01129">
    <property type="entry name" value="C1.5:_HAD__Beta-PGM__Phosphata"/>
    <property type="match status" value="1"/>
</dbReference>
<dbReference type="GO" id="GO:0050308">
    <property type="term" value="F:sugar-phosphatase activity"/>
    <property type="evidence" value="ECO:0007669"/>
    <property type="project" value="TreeGrafter"/>
</dbReference>
<dbReference type="AlphaFoldDB" id="A0A315SBI9"/>
<dbReference type="SFLD" id="SFLDG01135">
    <property type="entry name" value="C1.5.6:_HAD__Beta-PGM__Phospha"/>
    <property type="match status" value="1"/>
</dbReference>
<dbReference type="Gene3D" id="1.10.150.240">
    <property type="entry name" value="Putative phosphatase, domain 2"/>
    <property type="match status" value="1"/>
</dbReference>
<dbReference type="Proteomes" id="UP000274762">
    <property type="component" value="Unassembled WGS sequence"/>
</dbReference>
<dbReference type="PRINTS" id="PR00413">
    <property type="entry name" value="HADHALOGNASE"/>
</dbReference>
<dbReference type="PANTHER" id="PTHR43481">
    <property type="entry name" value="FRUCTOSE-1-PHOSPHATE PHOSPHATASE"/>
    <property type="match status" value="1"/>
</dbReference>
<dbReference type="InterPro" id="IPR051806">
    <property type="entry name" value="HAD-like_SPP"/>
</dbReference>
<dbReference type="InterPro" id="IPR006439">
    <property type="entry name" value="HAD-SF_hydro_IA"/>
</dbReference>
<dbReference type="InterPro" id="IPR023198">
    <property type="entry name" value="PGP-like_dom2"/>
</dbReference>
<dbReference type="PANTHER" id="PTHR43481:SF4">
    <property type="entry name" value="GLYCEROL-1-PHOSPHATE PHOSPHOHYDROLASE 1-RELATED"/>
    <property type="match status" value="1"/>
</dbReference>
<comment type="caution">
    <text evidence="1">The sequence shown here is derived from an EMBL/GenBank/DDBJ whole genome shotgun (WGS) entry which is preliminary data.</text>
</comment>
<keyword evidence="1" id="KW-0378">Hydrolase</keyword>
<dbReference type="SUPFAM" id="SSF56784">
    <property type="entry name" value="HAD-like"/>
    <property type="match status" value="1"/>
</dbReference>
<dbReference type="SFLD" id="SFLDS00003">
    <property type="entry name" value="Haloacid_Dehalogenase"/>
    <property type="match status" value="1"/>
</dbReference>
<dbReference type="CDD" id="cd07505">
    <property type="entry name" value="HAD_BPGM-like"/>
    <property type="match status" value="1"/>
</dbReference>
<dbReference type="InterPro" id="IPR023214">
    <property type="entry name" value="HAD_sf"/>
</dbReference>
<dbReference type="Pfam" id="PF00702">
    <property type="entry name" value="Hydrolase"/>
    <property type="match status" value="1"/>
</dbReference>
<dbReference type="EMBL" id="RBKV01000001">
    <property type="protein sequence ID" value="RKR95510.1"/>
    <property type="molecule type" value="Genomic_DNA"/>
</dbReference>
<dbReference type="InterPro" id="IPR036412">
    <property type="entry name" value="HAD-like_sf"/>
</dbReference>
<accession>A0A315SBI9</accession>
<evidence type="ECO:0000313" key="2">
    <source>
        <dbReference type="Proteomes" id="UP000274762"/>
    </source>
</evidence>
<reference evidence="1 2" key="1">
    <citation type="submission" date="2018-10" db="EMBL/GenBank/DDBJ databases">
        <title>Sequencing the genomes of 1000 actinobacteria strains.</title>
        <authorList>
            <person name="Klenk H.-P."/>
        </authorList>
    </citation>
    <scope>NUCLEOTIDE SEQUENCE [LARGE SCALE GENOMIC DNA]</scope>
    <source>
        <strain evidence="1 2">DSM 44343</strain>
    </source>
</reference>
<organism evidence="1 2">
    <name type="scientific">Williamsia marianensis</name>
    <dbReference type="NCBI Taxonomy" id="85044"/>
    <lineage>
        <taxon>Bacteria</taxon>
        <taxon>Bacillati</taxon>
        <taxon>Actinomycetota</taxon>
        <taxon>Actinomycetes</taxon>
        <taxon>Mycobacteriales</taxon>
        <taxon>Nocardiaceae</taxon>
        <taxon>Williamsia</taxon>
    </lineage>
</organism>